<dbReference type="AlphaFoldDB" id="A0AAW2ZDK6"/>
<dbReference type="SUPFAM" id="SSF53474">
    <property type="entry name" value="alpha/beta-Hydrolases"/>
    <property type="match status" value="1"/>
</dbReference>
<evidence type="ECO:0000313" key="4">
    <source>
        <dbReference type="Proteomes" id="UP001431209"/>
    </source>
</evidence>
<dbReference type="PANTHER" id="PTHR48070">
    <property type="entry name" value="ESTERASE OVCA2"/>
    <property type="match status" value="1"/>
</dbReference>
<dbReference type="Proteomes" id="UP001431209">
    <property type="component" value="Unassembled WGS sequence"/>
</dbReference>
<evidence type="ECO:0000256" key="1">
    <source>
        <dbReference type="ARBA" id="ARBA00022801"/>
    </source>
</evidence>
<proteinExistence type="predicted"/>
<sequence length="234" mass="27261">MKILCIHGWQESAAKFRRNLSRVINDSKSLIEFDFIDGPFIVTPPKKAKNPNESNRSWLVFDETKSFEKWEHSLLVIIDFIKENGPYDGLLCFSQGGILGSLLLRLRHLHDQDNPTQDLVYTKISHLKPREEWFPNQPSFKFIIYISCFPPFGPRASSLFHYFQNIQFQIPSLHVIATNDNVIPNERSYLLTTMFDPNTRTIYTHDGSHHIPKTMDFPQILLHFITTTINKSKL</sequence>
<feature type="domain" description="Serine hydrolase" evidence="2">
    <location>
        <begin position="1"/>
        <end position="217"/>
    </location>
</feature>
<dbReference type="InterPro" id="IPR029058">
    <property type="entry name" value="AB_hydrolase_fold"/>
</dbReference>
<organism evidence="3 4">
    <name type="scientific">Acrasis kona</name>
    <dbReference type="NCBI Taxonomy" id="1008807"/>
    <lineage>
        <taxon>Eukaryota</taxon>
        <taxon>Discoba</taxon>
        <taxon>Heterolobosea</taxon>
        <taxon>Tetramitia</taxon>
        <taxon>Eutetramitia</taxon>
        <taxon>Acrasidae</taxon>
        <taxon>Acrasis</taxon>
    </lineage>
</organism>
<dbReference type="InterPro" id="IPR050593">
    <property type="entry name" value="LovG"/>
</dbReference>
<comment type="caution">
    <text evidence="3">The sequence shown here is derived from an EMBL/GenBank/DDBJ whole genome shotgun (WGS) entry which is preliminary data.</text>
</comment>
<name>A0AAW2ZDK6_9EUKA</name>
<dbReference type="GO" id="GO:0005634">
    <property type="term" value="C:nucleus"/>
    <property type="evidence" value="ECO:0007669"/>
    <property type="project" value="TreeGrafter"/>
</dbReference>
<keyword evidence="1" id="KW-0378">Hydrolase</keyword>
<dbReference type="Pfam" id="PF03959">
    <property type="entry name" value="FSH1"/>
    <property type="match status" value="1"/>
</dbReference>
<keyword evidence="4" id="KW-1185">Reference proteome</keyword>
<dbReference type="InterPro" id="IPR005645">
    <property type="entry name" value="FSH-like_dom"/>
</dbReference>
<protein>
    <recommendedName>
        <fullName evidence="2">Serine hydrolase domain-containing protein</fullName>
    </recommendedName>
</protein>
<reference evidence="3 4" key="1">
    <citation type="submission" date="2024-03" db="EMBL/GenBank/DDBJ databases">
        <title>The Acrasis kona genome and developmental transcriptomes reveal deep origins of eukaryotic multicellular pathways.</title>
        <authorList>
            <person name="Sheikh S."/>
            <person name="Fu C.-J."/>
            <person name="Brown M.W."/>
            <person name="Baldauf S.L."/>
        </authorList>
    </citation>
    <scope>NUCLEOTIDE SEQUENCE [LARGE SCALE GENOMIC DNA]</scope>
    <source>
        <strain evidence="3 4">ATCC MYA-3509</strain>
    </source>
</reference>
<evidence type="ECO:0000313" key="3">
    <source>
        <dbReference type="EMBL" id="KAL0486779.1"/>
    </source>
</evidence>
<evidence type="ECO:0000259" key="2">
    <source>
        <dbReference type="Pfam" id="PF03959"/>
    </source>
</evidence>
<gene>
    <name evidence="3" type="ORF">AKO1_012113</name>
</gene>
<accession>A0AAW2ZDK6</accession>
<dbReference type="GO" id="GO:0005737">
    <property type="term" value="C:cytoplasm"/>
    <property type="evidence" value="ECO:0007669"/>
    <property type="project" value="TreeGrafter"/>
</dbReference>
<dbReference type="EMBL" id="JAOPGA020001266">
    <property type="protein sequence ID" value="KAL0486779.1"/>
    <property type="molecule type" value="Genomic_DNA"/>
</dbReference>
<dbReference type="Gene3D" id="3.40.50.1820">
    <property type="entry name" value="alpha/beta hydrolase"/>
    <property type="match status" value="1"/>
</dbReference>
<dbReference type="PANTHER" id="PTHR48070:SF6">
    <property type="entry name" value="ESTERASE OVCA2"/>
    <property type="match status" value="1"/>
</dbReference>
<dbReference type="GO" id="GO:0016787">
    <property type="term" value="F:hydrolase activity"/>
    <property type="evidence" value="ECO:0007669"/>
    <property type="project" value="UniProtKB-KW"/>
</dbReference>